<feature type="domain" description="DUF4185" evidence="1">
    <location>
        <begin position="198"/>
        <end position="356"/>
    </location>
</feature>
<dbReference type="KEGG" id="ttf:THTE_3241"/>
<organism evidence="2 3">
    <name type="scientific">Thermogutta terrifontis</name>
    <dbReference type="NCBI Taxonomy" id="1331910"/>
    <lineage>
        <taxon>Bacteria</taxon>
        <taxon>Pseudomonadati</taxon>
        <taxon>Planctomycetota</taxon>
        <taxon>Planctomycetia</taxon>
        <taxon>Pirellulales</taxon>
        <taxon>Thermoguttaceae</taxon>
        <taxon>Thermogutta</taxon>
    </lineage>
</organism>
<gene>
    <name evidence="2" type="ORF">THTE_3241</name>
</gene>
<proteinExistence type="predicted"/>
<dbReference type="InterPro" id="IPR025442">
    <property type="entry name" value="DUF4185"/>
</dbReference>
<dbReference type="RefSeq" id="WP_095415776.1">
    <property type="nucleotide sequence ID" value="NZ_CP018477.1"/>
</dbReference>
<protein>
    <recommendedName>
        <fullName evidence="1">DUF4185 domain-containing protein</fullName>
    </recommendedName>
</protein>
<name>A0A286RIR3_9BACT</name>
<evidence type="ECO:0000259" key="1">
    <source>
        <dbReference type="Pfam" id="PF13810"/>
    </source>
</evidence>
<sequence>MSFRPVWLILTVAAWSSGQSWSAEREVPSGHNPRFTVEKAPDLEKWFDPTDAWGGADGVFSIPLDAHRLLFTFGDTFTTRQRRKMVNNSIAILRLEGRTPVSMEFFFGRTADGDVRSFAVPEDNHGVFWLAAGVRDGTRLHLFAAHIEFTPQGGPFGFRQIGESLLTVDNPDRSPPEWQIRQQDIPYFRSDKNGSAVIGSATLVPPDGQYIYLYGFDEEKTPLFPIKHAIVARVKKGHVEQSSEWEFYCGPAKLGESDLPEALLTNERFWTHDFSHATRLAREVASEYSVSYLPVLRAYVMVYTRLGLSQDIMMRSAPTPAGPWGDAVLLYRIPDLPEDTKAFFYAAKAHPALAGEDELVISFVANSFDFGRLVRTPDIYRPWFIRVKFHPAEE</sequence>
<accession>A0A286RIR3</accession>
<dbReference type="Pfam" id="PF13810">
    <property type="entry name" value="DUF4185"/>
    <property type="match status" value="1"/>
</dbReference>
<dbReference type="OrthoDB" id="284233at2"/>
<evidence type="ECO:0000313" key="2">
    <source>
        <dbReference type="EMBL" id="ASV75843.1"/>
    </source>
</evidence>
<dbReference type="AlphaFoldDB" id="A0A286RIR3"/>
<evidence type="ECO:0000313" key="3">
    <source>
        <dbReference type="Proteomes" id="UP000215086"/>
    </source>
</evidence>
<dbReference type="EMBL" id="CP018477">
    <property type="protein sequence ID" value="ASV75843.1"/>
    <property type="molecule type" value="Genomic_DNA"/>
</dbReference>
<dbReference type="Proteomes" id="UP000215086">
    <property type="component" value="Chromosome"/>
</dbReference>
<reference evidence="2 3" key="1">
    <citation type="journal article" name="Front. Microbiol.">
        <title>Sugar Metabolism of the First Thermophilic Planctomycete Thermogutta terrifontis: Comparative Genomic and Transcriptomic Approaches.</title>
        <authorList>
            <person name="Elcheninov A.G."/>
            <person name="Menzel P."/>
            <person name="Gudbergsdottir S.R."/>
            <person name="Slesarev A.I."/>
            <person name="Kadnikov V.V."/>
            <person name="Krogh A."/>
            <person name="Bonch-Osmolovskaya E.A."/>
            <person name="Peng X."/>
            <person name="Kublanov I.V."/>
        </authorList>
    </citation>
    <scope>NUCLEOTIDE SEQUENCE [LARGE SCALE GENOMIC DNA]</scope>
    <source>
        <strain evidence="2 3">R1</strain>
    </source>
</reference>
<keyword evidence="3" id="KW-1185">Reference proteome</keyword>